<comment type="caution">
    <text evidence="2">The sequence shown here is derived from an EMBL/GenBank/DDBJ whole genome shotgun (WGS) entry which is preliminary data.</text>
</comment>
<organism evidence="2 3">
    <name type="scientific">Blepharisma stoltei</name>
    <dbReference type="NCBI Taxonomy" id="1481888"/>
    <lineage>
        <taxon>Eukaryota</taxon>
        <taxon>Sar</taxon>
        <taxon>Alveolata</taxon>
        <taxon>Ciliophora</taxon>
        <taxon>Postciliodesmatophora</taxon>
        <taxon>Heterotrichea</taxon>
        <taxon>Heterotrichida</taxon>
        <taxon>Blepharismidae</taxon>
        <taxon>Blepharisma</taxon>
    </lineage>
</organism>
<keyword evidence="3" id="KW-1185">Reference proteome</keyword>
<gene>
    <name evidence="2" type="ORF">BSTOLATCC_MIC53627</name>
</gene>
<sequence length="269" mass="30542">MKNLAYARNAILHLEPKRSYRNKDKIKEKDQKEVAIQKEVDTYLESSESANSESSHTRQPTMIINDLNKTQPFVSALNKVPADGLPRLETSLDFWDHGVGSLDLNFTYDSGEILSSDSDFEDAEKCQEPLKSFAQDSTKNSIKQSLITETKSYITHKTVSKISEKIKDSANTKPTLSTHENEPDSQRDKPNLQETCAAHGDPMNYVTSKGFCPKCECEVSTTVKFKFPSISFWQKLCCRTCYGSGEFQEILYHCKKCKTLISRIKRSKN</sequence>
<evidence type="ECO:0008006" key="4">
    <source>
        <dbReference type="Google" id="ProtNLM"/>
    </source>
</evidence>
<accession>A0AAU9K0M2</accession>
<evidence type="ECO:0000313" key="3">
    <source>
        <dbReference type="Proteomes" id="UP001162131"/>
    </source>
</evidence>
<feature type="compositionally biased region" description="Basic and acidic residues" evidence="1">
    <location>
        <begin position="179"/>
        <end position="190"/>
    </location>
</feature>
<proteinExistence type="predicted"/>
<evidence type="ECO:0000256" key="1">
    <source>
        <dbReference type="SAM" id="MobiDB-lite"/>
    </source>
</evidence>
<name>A0AAU9K0M2_9CILI</name>
<protein>
    <recommendedName>
        <fullName evidence="4">LITAF domain-containing protein</fullName>
    </recommendedName>
</protein>
<dbReference type="Proteomes" id="UP001162131">
    <property type="component" value="Unassembled WGS sequence"/>
</dbReference>
<evidence type="ECO:0000313" key="2">
    <source>
        <dbReference type="EMBL" id="CAG9331560.1"/>
    </source>
</evidence>
<dbReference type="EMBL" id="CAJZBQ010000053">
    <property type="protein sequence ID" value="CAG9331560.1"/>
    <property type="molecule type" value="Genomic_DNA"/>
</dbReference>
<reference evidence="2" key="1">
    <citation type="submission" date="2021-09" db="EMBL/GenBank/DDBJ databases">
        <authorList>
            <consortium name="AG Swart"/>
            <person name="Singh M."/>
            <person name="Singh A."/>
            <person name="Seah K."/>
            <person name="Emmerich C."/>
        </authorList>
    </citation>
    <scope>NUCLEOTIDE SEQUENCE</scope>
    <source>
        <strain evidence="2">ATCC30299</strain>
    </source>
</reference>
<feature type="region of interest" description="Disordered" evidence="1">
    <location>
        <begin position="170"/>
        <end position="190"/>
    </location>
</feature>
<dbReference type="AlphaFoldDB" id="A0AAU9K0M2"/>